<evidence type="ECO:0000256" key="1">
    <source>
        <dbReference type="SAM" id="Coils"/>
    </source>
</evidence>
<sequence>MDNGNSKPHNLTVDSKKIHEDISQSINGLHSLINGHFGSLQQDITELLKRKDVLLDVTKVIDVSMIPDPITLNIGGFKHQTTKATLTKIPNSFFDLMLSGEIDIKPMTNKPNTYFIDRDEGDIQIPEDIRHCVKKEMEFYKINDHFKLDDTTTIIDQLNSLKLKLDETEQEFNSTKQELTETKQELALSKEESKKELENLKQEVNSLKDKDKLLDQINNSKLPFSLILNQHTFKIIRNWIDKTKLTNFELLYSASKTNRFKASIFHLACDGEGPTITVIETTDGCVFGGYNSQSWNSKGFYYGDNKCFIFTLVNKHGTPPTKYRPKENLKYFVVGHSDFGPVFGNIDNNDGLEEDELVIKELDSYQRFPMQYNDTTGKGKTTLTPSEYFHIKNLEIYKCS</sequence>
<proteinExistence type="predicted"/>
<feature type="domain" description="TLDc" evidence="2">
    <location>
        <begin position="226"/>
        <end position="400"/>
    </location>
</feature>
<dbReference type="OrthoDB" id="17470at2759"/>
<dbReference type="PROSITE" id="PS51886">
    <property type="entry name" value="TLDC"/>
    <property type="match status" value="1"/>
</dbReference>
<feature type="coiled-coil region" evidence="1">
    <location>
        <begin position="158"/>
        <end position="217"/>
    </location>
</feature>
<dbReference type="SMART" id="SM00584">
    <property type="entry name" value="TLDc"/>
    <property type="match status" value="1"/>
</dbReference>
<organism evidence="3 4">
    <name type="scientific">Polysphondylium violaceum</name>
    <dbReference type="NCBI Taxonomy" id="133409"/>
    <lineage>
        <taxon>Eukaryota</taxon>
        <taxon>Amoebozoa</taxon>
        <taxon>Evosea</taxon>
        <taxon>Eumycetozoa</taxon>
        <taxon>Dictyostelia</taxon>
        <taxon>Dictyosteliales</taxon>
        <taxon>Dictyosteliaceae</taxon>
        <taxon>Polysphondylium</taxon>
    </lineage>
</organism>
<dbReference type="SUPFAM" id="SSF54695">
    <property type="entry name" value="POZ domain"/>
    <property type="match status" value="1"/>
</dbReference>
<dbReference type="Proteomes" id="UP000695562">
    <property type="component" value="Unassembled WGS sequence"/>
</dbReference>
<evidence type="ECO:0000313" key="4">
    <source>
        <dbReference type="Proteomes" id="UP000695562"/>
    </source>
</evidence>
<gene>
    <name evidence="3" type="ORF">CYY_007386</name>
</gene>
<protein>
    <recommendedName>
        <fullName evidence="2">TLDc domain-containing protein</fullName>
    </recommendedName>
</protein>
<dbReference type="PANTHER" id="PTHR23354">
    <property type="entry name" value="NUCLEOLAR PROTEIN 7/ESTROGEN RECEPTOR COACTIVATOR-RELATED"/>
    <property type="match status" value="1"/>
</dbReference>
<dbReference type="InterPro" id="IPR003131">
    <property type="entry name" value="T1-type_BTB"/>
</dbReference>
<accession>A0A8J4V292</accession>
<dbReference type="Pfam" id="PF07534">
    <property type="entry name" value="TLD"/>
    <property type="match status" value="1"/>
</dbReference>
<evidence type="ECO:0000259" key="2">
    <source>
        <dbReference type="PROSITE" id="PS51886"/>
    </source>
</evidence>
<evidence type="ECO:0000313" key="3">
    <source>
        <dbReference type="EMBL" id="KAF2071297.1"/>
    </source>
</evidence>
<reference evidence="3" key="1">
    <citation type="submission" date="2020-01" db="EMBL/GenBank/DDBJ databases">
        <title>Development of genomics and gene disruption for Polysphondylium violaceum indicates a role for the polyketide synthase stlB in stalk morphogenesis.</title>
        <authorList>
            <person name="Narita B."/>
            <person name="Kawabe Y."/>
            <person name="Kin K."/>
            <person name="Saito T."/>
            <person name="Gibbs R."/>
            <person name="Kuspa A."/>
            <person name="Muzny D."/>
            <person name="Queller D."/>
            <person name="Richards S."/>
            <person name="Strassman J."/>
            <person name="Sucgang R."/>
            <person name="Worley K."/>
            <person name="Schaap P."/>
        </authorList>
    </citation>
    <scope>NUCLEOTIDE SEQUENCE</scope>
    <source>
        <strain evidence="3">QSvi11</strain>
    </source>
</reference>
<dbReference type="InterPro" id="IPR011333">
    <property type="entry name" value="SKP1/BTB/POZ_sf"/>
</dbReference>
<dbReference type="AlphaFoldDB" id="A0A8J4V292"/>
<dbReference type="Pfam" id="PF02214">
    <property type="entry name" value="BTB_2"/>
    <property type="match status" value="1"/>
</dbReference>
<dbReference type="GO" id="GO:0051260">
    <property type="term" value="P:protein homooligomerization"/>
    <property type="evidence" value="ECO:0007669"/>
    <property type="project" value="InterPro"/>
</dbReference>
<keyword evidence="1" id="KW-0175">Coiled coil</keyword>
<name>A0A8J4V292_9MYCE</name>
<dbReference type="InterPro" id="IPR006571">
    <property type="entry name" value="TLDc_dom"/>
</dbReference>
<dbReference type="Gene3D" id="3.30.710.10">
    <property type="entry name" value="Potassium Channel Kv1.1, Chain A"/>
    <property type="match status" value="1"/>
</dbReference>
<comment type="caution">
    <text evidence="3">The sequence shown here is derived from an EMBL/GenBank/DDBJ whole genome shotgun (WGS) entry which is preliminary data.</text>
</comment>
<keyword evidence="4" id="KW-1185">Reference proteome</keyword>
<dbReference type="EMBL" id="AJWJ01000391">
    <property type="protein sequence ID" value="KAF2071297.1"/>
    <property type="molecule type" value="Genomic_DNA"/>
</dbReference>